<proteinExistence type="predicted"/>
<name>A0A367ECF4_9ACTN</name>
<accession>A0A367ECF4</accession>
<evidence type="ECO:0000256" key="1">
    <source>
        <dbReference type="SAM" id="MobiDB-lite"/>
    </source>
</evidence>
<evidence type="ECO:0000259" key="2">
    <source>
        <dbReference type="Pfam" id="PF03432"/>
    </source>
</evidence>
<feature type="compositionally biased region" description="Polar residues" evidence="1">
    <location>
        <begin position="551"/>
        <end position="567"/>
    </location>
</feature>
<sequence length="576" mass="63746">MVPDISLGGRTYGLLAYLYGPGRRDEHLDPHLVASWQPELAPDPGRDPQVTLQQLQERLDLPVQAVPEHRRPKRHVWHCPVRADPGDRHLSDAEWDEVARRVVHATGIAEDGDDQACRWIAVRHADDHIHIVATLKRQDGRSPRRHDDYNRAQTECRAIEKDFGLRQLNPGDRTAAQRPTSAERAKAERAGRTATARELLRDHVRQAVAGAGDEAEFFRRLTEAGVRIDRRLAPSGDVLGYMVALPGDRNRAGEPIWFPGSRLAPDLSLPKIRRRLGSPDEAEDQPDVSRPRQGGGPAQARREATGIVGRATSAFADGDEAEAGAQLSGVGEVLDALAQTSPASTRQQATEAARAFERATRWHTRAERADDRAIRSAARGIIRAGNALGRGEDGGATAMLLSTLVLATLAAARWHTARQHAQQAAAARQSAEQLRAAYRTAAATPMRAMRAQGRHLPERVRTRHVGTVEAALPGHADSLRRERGWDALIATLDQAENAGHDPDLLLQRAVEWRELDTADRTTDVLVWRLRRLGRLPADPPRARTDTRTTKQQHQPARQYTTTPSQHPASREHLPRR</sequence>
<comment type="caution">
    <text evidence="3">The sequence shown here is derived from an EMBL/GenBank/DDBJ whole genome shotgun (WGS) entry which is preliminary data.</text>
</comment>
<keyword evidence="4" id="KW-1185">Reference proteome</keyword>
<dbReference type="AlphaFoldDB" id="A0A367ECF4"/>
<evidence type="ECO:0000313" key="4">
    <source>
        <dbReference type="Proteomes" id="UP000253507"/>
    </source>
</evidence>
<protein>
    <submittedName>
        <fullName evidence="3">Mobilization protein</fullName>
    </submittedName>
</protein>
<dbReference type="InterPro" id="IPR005094">
    <property type="entry name" value="Endonuclease_MobA/VirD2"/>
</dbReference>
<gene>
    <name evidence="3" type="ORF">DQ392_28050</name>
</gene>
<dbReference type="Pfam" id="PF03432">
    <property type="entry name" value="Relaxase"/>
    <property type="match status" value="1"/>
</dbReference>
<feature type="region of interest" description="Disordered" evidence="1">
    <location>
        <begin position="277"/>
        <end position="306"/>
    </location>
</feature>
<dbReference type="EMBL" id="QOIM01000042">
    <property type="protein sequence ID" value="RCG14920.1"/>
    <property type="molecule type" value="Genomic_DNA"/>
</dbReference>
<dbReference type="OrthoDB" id="4382201at2"/>
<feature type="compositionally biased region" description="Basic and acidic residues" evidence="1">
    <location>
        <begin position="181"/>
        <end position="191"/>
    </location>
</feature>
<dbReference type="RefSeq" id="WP_114018457.1">
    <property type="nucleotide sequence ID" value="NZ_QOIM01000042.1"/>
</dbReference>
<dbReference type="Proteomes" id="UP000253507">
    <property type="component" value="Unassembled WGS sequence"/>
</dbReference>
<reference evidence="3 4" key="1">
    <citation type="submission" date="2018-06" db="EMBL/GenBank/DDBJ databases">
        <title>Streptomyces reniochalinae sp. nov. and Streptomyces diacarnus sp. nov. from marine sponges.</title>
        <authorList>
            <person name="Li L."/>
        </authorList>
    </citation>
    <scope>NUCLEOTIDE SEQUENCE [LARGE SCALE GENOMIC DNA]</scope>
    <source>
        <strain evidence="3 4">LHW50302</strain>
    </source>
</reference>
<evidence type="ECO:0000313" key="3">
    <source>
        <dbReference type="EMBL" id="RCG14920.1"/>
    </source>
</evidence>
<feature type="region of interest" description="Disordered" evidence="1">
    <location>
        <begin position="536"/>
        <end position="576"/>
    </location>
</feature>
<organism evidence="3 4">
    <name type="scientific">Streptomyces reniochalinae</name>
    <dbReference type="NCBI Taxonomy" id="2250578"/>
    <lineage>
        <taxon>Bacteria</taxon>
        <taxon>Bacillati</taxon>
        <taxon>Actinomycetota</taxon>
        <taxon>Actinomycetes</taxon>
        <taxon>Kitasatosporales</taxon>
        <taxon>Streptomycetaceae</taxon>
        <taxon>Streptomyces</taxon>
    </lineage>
</organism>
<feature type="region of interest" description="Disordered" evidence="1">
    <location>
        <begin position="167"/>
        <end position="193"/>
    </location>
</feature>
<feature type="domain" description="MobA/VirD2-like nuclease" evidence="2">
    <location>
        <begin position="70"/>
        <end position="165"/>
    </location>
</feature>